<feature type="transmembrane region" description="Helical" evidence="4">
    <location>
        <begin position="292"/>
        <end position="311"/>
    </location>
</feature>
<keyword evidence="2 4" id="KW-1133">Transmembrane helix</keyword>
<feature type="transmembrane region" description="Helical" evidence="4">
    <location>
        <begin position="317"/>
        <end position="341"/>
    </location>
</feature>
<feature type="transmembrane region" description="Helical" evidence="4">
    <location>
        <begin position="150"/>
        <end position="174"/>
    </location>
</feature>
<feature type="transmembrane region" description="Helical" evidence="4">
    <location>
        <begin position="265"/>
        <end position="285"/>
    </location>
</feature>
<proteinExistence type="predicted"/>
<dbReference type="AlphaFoldDB" id="A0A2N8KFZ8"/>
<feature type="transmembrane region" description="Helical" evidence="4">
    <location>
        <begin position="225"/>
        <end position="245"/>
    </location>
</feature>
<sequence length="412" mass="42897">MPNTETASLPQTPASLSERDQRGNIIRLTLAQALAGANSVVVYATGAIIGHMLAPNKTLATLPISIFVVGMAACILPAGAIARRHGRRAAFLAGTACGVLTGLLAAVAVVLGSFWLFCLATFFGGAYAAVVLSFRFAAADGVDPAKRARALSFVMGGGVLAGVVGPQLVTYTMYLWPAYMFAATFVAQAIVAALSALVLLGVRLPMPSAAEVAGGRPLGLIARQPLFITAVICGAVSYMLMNFLMTAAPLAMQMCGHSQESSNLGLQWHVIAMYAPSFFTGHLITRFGAGRVVIVGLLLTGLSAAVGLMGIDVAHFWLTLILLGVGWNFGFIGASALVLECHRPEEKTRVQSLNDFIVFGTMAVGSFASGGLLAAYDWNTVLWVSFVPLGLAVVALALARPKKPSADTVSNP</sequence>
<dbReference type="GO" id="GO:0022857">
    <property type="term" value="F:transmembrane transporter activity"/>
    <property type="evidence" value="ECO:0007669"/>
    <property type="project" value="InterPro"/>
</dbReference>
<comment type="caution">
    <text evidence="6">The sequence shown here is derived from an EMBL/GenBank/DDBJ whole genome shotgun (WGS) entry which is preliminary data.</text>
</comment>
<feature type="transmembrane region" description="Helical" evidence="4">
    <location>
        <begin position="60"/>
        <end position="82"/>
    </location>
</feature>
<dbReference type="EMBL" id="POQS01000005">
    <property type="protein sequence ID" value="PND32361.1"/>
    <property type="molecule type" value="Genomic_DNA"/>
</dbReference>
<keyword evidence="7" id="KW-1185">Reference proteome</keyword>
<dbReference type="Proteomes" id="UP000235994">
    <property type="component" value="Unassembled WGS sequence"/>
</dbReference>
<reference evidence="6 7" key="1">
    <citation type="submission" date="2018-01" db="EMBL/GenBank/DDBJ databases">
        <title>The draft genome of an aniline degradation strain ANB-1.</title>
        <authorList>
            <person name="Zhang L."/>
            <person name="Jiang J."/>
        </authorList>
    </citation>
    <scope>NUCLEOTIDE SEQUENCE [LARGE SCALE GENOMIC DNA]</scope>
    <source>
        <strain evidence="6 7">ANB-1</strain>
    </source>
</reference>
<evidence type="ECO:0000259" key="5">
    <source>
        <dbReference type="PROSITE" id="PS50850"/>
    </source>
</evidence>
<evidence type="ECO:0000256" key="1">
    <source>
        <dbReference type="ARBA" id="ARBA00022692"/>
    </source>
</evidence>
<protein>
    <submittedName>
        <fullName evidence="6">MFS transporter</fullName>
    </submittedName>
</protein>
<feature type="transmembrane region" description="Helical" evidence="4">
    <location>
        <begin position="353"/>
        <end position="375"/>
    </location>
</feature>
<dbReference type="PROSITE" id="PS50850">
    <property type="entry name" value="MFS"/>
    <property type="match status" value="1"/>
</dbReference>
<evidence type="ECO:0000256" key="3">
    <source>
        <dbReference type="ARBA" id="ARBA00023136"/>
    </source>
</evidence>
<dbReference type="SUPFAM" id="SSF103473">
    <property type="entry name" value="MFS general substrate transporter"/>
    <property type="match status" value="1"/>
</dbReference>
<name>A0A2N8KFZ8_9BURK</name>
<evidence type="ECO:0000256" key="2">
    <source>
        <dbReference type="ARBA" id="ARBA00022989"/>
    </source>
</evidence>
<dbReference type="InterPro" id="IPR036259">
    <property type="entry name" value="MFS_trans_sf"/>
</dbReference>
<gene>
    <name evidence="6" type="ORF">C1I89_21455</name>
</gene>
<dbReference type="Gene3D" id="1.20.1250.20">
    <property type="entry name" value="MFS general substrate transporter like domains"/>
    <property type="match status" value="1"/>
</dbReference>
<keyword evidence="1 4" id="KW-0812">Transmembrane</keyword>
<keyword evidence="3 4" id="KW-0472">Membrane</keyword>
<evidence type="ECO:0000313" key="7">
    <source>
        <dbReference type="Proteomes" id="UP000235994"/>
    </source>
</evidence>
<evidence type="ECO:0000313" key="6">
    <source>
        <dbReference type="EMBL" id="PND32361.1"/>
    </source>
</evidence>
<dbReference type="PANTHER" id="PTHR23534">
    <property type="entry name" value="MFS PERMEASE"/>
    <property type="match status" value="1"/>
</dbReference>
<accession>A0A2N8KFZ8</accession>
<dbReference type="InterPro" id="IPR011701">
    <property type="entry name" value="MFS"/>
</dbReference>
<dbReference type="Pfam" id="PF07690">
    <property type="entry name" value="MFS_1"/>
    <property type="match status" value="1"/>
</dbReference>
<feature type="transmembrane region" description="Helical" evidence="4">
    <location>
        <begin position="180"/>
        <end position="204"/>
    </location>
</feature>
<organism evidence="6 7">
    <name type="scientific">Achromobacter pulmonis</name>
    <dbReference type="NCBI Taxonomy" id="1389932"/>
    <lineage>
        <taxon>Bacteria</taxon>
        <taxon>Pseudomonadati</taxon>
        <taxon>Pseudomonadota</taxon>
        <taxon>Betaproteobacteria</taxon>
        <taxon>Burkholderiales</taxon>
        <taxon>Alcaligenaceae</taxon>
        <taxon>Achromobacter</taxon>
    </lineage>
</organism>
<dbReference type="RefSeq" id="WP_102774534.1">
    <property type="nucleotide sequence ID" value="NZ_POQS01000005.1"/>
</dbReference>
<dbReference type="InterPro" id="IPR020846">
    <property type="entry name" value="MFS_dom"/>
</dbReference>
<feature type="transmembrane region" description="Helical" evidence="4">
    <location>
        <begin position="28"/>
        <end position="54"/>
    </location>
</feature>
<evidence type="ECO:0000256" key="4">
    <source>
        <dbReference type="SAM" id="Phobius"/>
    </source>
</evidence>
<feature type="domain" description="Major facilitator superfamily (MFS) profile" evidence="5">
    <location>
        <begin position="226"/>
        <end position="412"/>
    </location>
</feature>
<feature type="transmembrane region" description="Helical" evidence="4">
    <location>
        <begin position="114"/>
        <end position="138"/>
    </location>
</feature>
<dbReference type="PANTHER" id="PTHR23534:SF1">
    <property type="entry name" value="MAJOR FACILITATOR SUPERFAMILY PROTEIN"/>
    <property type="match status" value="1"/>
</dbReference>
<feature type="transmembrane region" description="Helical" evidence="4">
    <location>
        <begin position="89"/>
        <end position="108"/>
    </location>
</feature>
<feature type="transmembrane region" description="Helical" evidence="4">
    <location>
        <begin position="381"/>
        <end position="399"/>
    </location>
</feature>